<evidence type="ECO:0000256" key="1">
    <source>
        <dbReference type="ARBA" id="ARBA00004141"/>
    </source>
</evidence>
<keyword evidence="8" id="KW-1185">Reference proteome</keyword>
<organism evidence="7 8">
    <name type="scientific">Methylovulum psychrotolerans</name>
    <dbReference type="NCBI Taxonomy" id="1704499"/>
    <lineage>
        <taxon>Bacteria</taxon>
        <taxon>Pseudomonadati</taxon>
        <taxon>Pseudomonadota</taxon>
        <taxon>Gammaproteobacteria</taxon>
        <taxon>Methylococcales</taxon>
        <taxon>Methylococcaceae</taxon>
        <taxon>Methylovulum</taxon>
    </lineage>
</organism>
<reference evidence="7 8" key="1">
    <citation type="submission" date="2017-06" db="EMBL/GenBank/DDBJ databases">
        <title>Genome Sequencing of the methanotroph Methylovulum psychrotolerants str. HV10-M2 isolated from a high-altitude environment.</title>
        <authorList>
            <person name="Mateos-Rivera A."/>
        </authorList>
    </citation>
    <scope>NUCLEOTIDE SEQUENCE [LARGE SCALE GENOMIC DNA]</scope>
    <source>
        <strain evidence="7 8">HV10_M2</strain>
    </source>
</reference>
<dbReference type="OrthoDB" id="5567215at2"/>
<keyword evidence="3 5" id="KW-1133">Transmembrane helix</keyword>
<comment type="subcellular location">
    <subcellularLocation>
        <location evidence="1">Membrane</location>
        <topology evidence="1">Multi-pass membrane protein</topology>
    </subcellularLocation>
</comment>
<evidence type="ECO:0000256" key="3">
    <source>
        <dbReference type="ARBA" id="ARBA00022989"/>
    </source>
</evidence>
<evidence type="ECO:0000259" key="6">
    <source>
        <dbReference type="Pfam" id="PF05154"/>
    </source>
</evidence>
<dbReference type="EMBL" id="CP022129">
    <property type="protein sequence ID" value="ASF48441.1"/>
    <property type="molecule type" value="Genomic_DNA"/>
</dbReference>
<dbReference type="AlphaFoldDB" id="A0A1Z4C4H6"/>
<dbReference type="RefSeq" id="WP_088621308.1">
    <property type="nucleotide sequence ID" value="NZ_CP022129.1"/>
</dbReference>
<keyword evidence="2 5" id="KW-0812">Transmembrane</keyword>
<sequence>MSGTIESYDPATETGTISSEGRLLAFRLGDWVAVAAPEAGDAVRFIEEEGVAKSVDLVGAYLEKPKPVKYKYLAALLAFTLGWAGGGRLYLGFYRLAFAQMLVTFALFITQYFVVYAPVWGFIECVLILAGHINQDAKGRPFK</sequence>
<accession>A0A1Z4C4H6</accession>
<dbReference type="InterPro" id="IPR007829">
    <property type="entry name" value="TM2"/>
</dbReference>
<evidence type="ECO:0000313" key="8">
    <source>
        <dbReference type="Proteomes" id="UP000197019"/>
    </source>
</evidence>
<feature type="domain" description="TM2" evidence="6">
    <location>
        <begin position="69"/>
        <end position="109"/>
    </location>
</feature>
<dbReference type="GO" id="GO:0016020">
    <property type="term" value="C:membrane"/>
    <property type="evidence" value="ECO:0007669"/>
    <property type="project" value="UniProtKB-SubCell"/>
</dbReference>
<dbReference type="Proteomes" id="UP000197019">
    <property type="component" value="Chromosome"/>
</dbReference>
<feature type="transmembrane region" description="Helical" evidence="5">
    <location>
        <begin position="97"/>
        <end position="130"/>
    </location>
</feature>
<evidence type="ECO:0000256" key="2">
    <source>
        <dbReference type="ARBA" id="ARBA00022692"/>
    </source>
</evidence>
<evidence type="ECO:0000256" key="5">
    <source>
        <dbReference type="SAM" id="Phobius"/>
    </source>
</evidence>
<gene>
    <name evidence="7" type="ORF">CEK71_21590</name>
</gene>
<name>A0A1Z4C4H6_9GAMM</name>
<evidence type="ECO:0000313" key="7">
    <source>
        <dbReference type="EMBL" id="ASF48441.1"/>
    </source>
</evidence>
<feature type="transmembrane region" description="Helical" evidence="5">
    <location>
        <begin position="72"/>
        <end position="91"/>
    </location>
</feature>
<evidence type="ECO:0000256" key="4">
    <source>
        <dbReference type="ARBA" id="ARBA00023136"/>
    </source>
</evidence>
<proteinExistence type="predicted"/>
<dbReference type="Pfam" id="PF05154">
    <property type="entry name" value="TM2"/>
    <property type="match status" value="1"/>
</dbReference>
<protein>
    <recommendedName>
        <fullName evidence="6">TM2 domain-containing protein</fullName>
    </recommendedName>
</protein>
<dbReference type="KEGG" id="mpsy:CEK71_21590"/>
<keyword evidence="4 5" id="KW-0472">Membrane</keyword>